<dbReference type="HOGENOM" id="CLU_100715_4_5_4"/>
<gene>
    <name evidence="2" type="ORF">BN112_1755</name>
</gene>
<dbReference type="Pfam" id="PF01042">
    <property type="entry name" value="Ribonuc_L-PSP"/>
    <property type="match status" value="1"/>
</dbReference>
<protein>
    <recommendedName>
        <fullName evidence="4">RidA family protein</fullName>
    </recommendedName>
</protein>
<dbReference type="InterPro" id="IPR006175">
    <property type="entry name" value="YjgF/YER057c/UK114"/>
</dbReference>
<dbReference type="PANTHER" id="PTHR11803:SF58">
    <property type="entry name" value="PROTEIN HMF1-RELATED"/>
    <property type="match status" value="1"/>
</dbReference>
<proteinExistence type="inferred from homology"/>
<dbReference type="RefSeq" id="WP_003810051.1">
    <property type="nucleotide sequence ID" value="NC_019382.1"/>
</dbReference>
<dbReference type="KEGG" id="bbh:BN112_1755"/>
<dbReference type="GO" id="GO:0005829">
    <property type="term" value="C:cytosol"/>
    <property type="evidence" value="ECO:0007669"/>
    <property type="project" value="TreeGrafter"/>
</dbReference>
<evidence type="ECO:0008006" key="4">
    <source>
        <dbReference type="Google" id="ProtNLM"/>
    </source>
</evidence>
<reference evidence="2 3" key="1">
    <citation type="journal article" date="2012" name="BMC Genomics">
        <title>Comparative genomics of the classical Bordetella subspecies: the evolution and exchange of virulence-associated diversity amongst closely related pathogens.</title>
        <authorList>
            <person name="Park J."/>
            <person name="Zhang Y."/>
            <person name="Buboltz A.M."/>
            <person name="Zhang X."/>
            <person name="Schuster S.C."/>
            <person name="Ahuja U."/>
            <person name="Liu M."/>
            <person name="Miller J.F."/>
            <person name="Sebaihia M."/>
            <person name="Bentley S.D."/>
            <person name="Parkhill J."/>
            <person name="Harvill E.T."/>
        </authorList>
    </citation>
    <scope>NUCLEOTIDE SEQUENCE [LARGE SCALE GENOMIC DNA]</scope>
    <source>
        <strain evidence="2 3">253</strain>
    </source>
</reference>
<dbReference type="EMBL" id="HE965806">
    <property type="protein sequence ID" value="CCJ53672.1"/>
    <property type="molecule type" value="Genomic_DNA"/>
</dbReference>
<sequence>MHSSLQAVLPPGANPNSTFSPAVRAGGFLYISGMTALNEQREIVGVGDIAAQARYIYQKIAAVLAQAGGNLSQVVETVDYVTTFDGYGQTADVRREVFGAGPFPAATGVLVSGLVRPAALIEIRAVAYLG</sequence>
<dbReference type="InterPro" id="IPR035959">
    <property type="entry name" value="RutC-like_sf"/>
</dbReference>
<evidence type="ECO:0000313" key="3">
    <source>
        <dbReference type="Proteomes" id="UP000007564"/>
    </source>
</evidence>
<dbReference type="SUPFAM" id="SSF55298">
    <property type="entry name" value="YjgF-like"/>
    <property type="match status" value="1"/>
</dbReference>
<dbReference type="Proteomes" id="UP000007564">
    <property type="component" value="Chromosome"/>
</dbReference>
<dbReference type="Gene3D" id="3.30.1330.40">
    <property type="entry name" value="RutC-like"/>
    <property type="match status" value="1"/>
</dbReference>
<evidence type="ECO:0000256" key="1">
    <source>
        <dbReference type="ARBA" id="ARBA00010552"/>
    </source>
</evidence>
<name>A0A0C6P6A3_BORBO</name>
<dbReference type="GO" id="GO:0019239">
    <property type="term" value="F:deaminase activity"/>
    <property type="evidence" value="ECO:0007669"/>
    <property type="project" value="TreeGrafter"/>
</dbReference>
<dbReference type="AlphaFoldDB" id="A0A0C6P6A3"/>
<comment type="similarity">
    <text evidence="1">Belongs to the RutC family.</text>
</comment>
<accession>A0A0C6P6A3</accession>
<dbReference type="GeneID" id="93204086"/>
<dbReference type="OrthoDB" id="9808943at2"/>
<evidence type="ECO:0000313" key="2">
    <source>
        <dbReference type="EMBL" id="CCJ53672.1"/>
    </source>
</evidence>
<dbReference type="CDD" id="cd00448">
    <property type="entry name" value="YjgF_YER057c_UK114_family"/>
    <property type="match status" value="1"/>
</dbReference>
<dbReference type="PANTHER" id="PTHR11803">
    <property type="entry name" value="2-IMINOBUTANOATE/2-IMINOPROPANOATE DEAMINASE RIDA"/>
    <property type="match status" value="1"/>
</dbReference>
<organism evidence="2 3">
    <name type="scientific">Bordetella bronchiseptica 253</name>
    <dbReference type="NCBI Taxonomy" id="568707"/>
    <lineage>
        <taxon>Bacteria</taxon>
        <taxon>Pseudomonadati</taxon>
        <taxon>Pseudomonadota</taxon>
        <taxon>Betaproteobacteria</taxon>
        <taxon>Burkholderiales</taxon>
        <taxon>Alcaligenaceae</taxon>
        <taxon>Bordetella</taxon>
    </lineage>
</organism>